<feature type="compositionally biased region" description="Basic and acidic residues" evidence="13">
    <location>
        <begin position="1145"/>
        <end position="1285"/>
    </location>
</feature>
<dbReference type="Pfam" id="PF08271">
    <property type="entry name" value="Zn_Ribbon_TF"/>
    <property type="match status" value="1"/>
</dbReference>
<evidence type="ECO:0000256" key="4">
    <source>
        <dbReference type="ARBA" id="ARBA00022737"/>
    </source>
</evidence>
<evidence type="ECO:0000256" key="1">
    <source>
        <dbReference type="ARBA" id="ARBA00004123"/>
    </source>
</evidence>
<feature type="region of interest" description="Disordered" evidence="13">
    <location>
        <begin position="1145"/>
        <end position="1494"/>
    </location>
</feature>
<comment type="caution">
    <text evidence="17">The sequence shown here is derived from an EMBL/GenBank/DDBJ whole genome shotgun (WGS) entry which is preliminary data.</text>
</comment>
<feature type="compositionally biased region" description="Basic and acidic residues" evidence="13">
    <location>
        <begin position="851"/>
        <end position="1118"/>
    </location>
</feature>
<dbReference type="GO" id="GO:0055037">
    <property type="term" value="C:recycling endosome"/>
    <property type="evidence" value="ECO:0007669"/>
    <property type="project" value="UniProtKB-SubCell"/>
</dbReference>
<keyword evidence="3" id="KW-0479">Metal-binding</keyword>
<dbReference type="PROSITE" id="PS00018">
    <property type="entry name" value="EF_HAND_1"/>
    <property type="match status" value="2"/>
</dbReference>
<dbReference type="InterPro" id="IPR011992">
    <property type="entry name" value="EF-hand-dom_pair"/>
</dbReference>
<evidence type="ECO:0000256" key="2">
    <source>
        <dbReference type="ARBA" id="ARBA00004172"/>
    </source>
</evidence>
<evidence type="ECO:0000259" key="16">
    <source>
        <dbReference type="PROSITE" id="PS51134"/>
    </source>
</evidence>
<feature type="compositionally biased region" description="Polar residues" evidence="13">
    <location>
        <begin position="1"/>
        <end position="20"/>
    </location>
</feature>
<dbReference type="InterPro" id="IPR018247">
    <property type="entry name" value="EF_Hand_1_Ca_BS"/>
</dbReference>
<feature type="region of interest" description="Disordered" evidence="13">
    <location>
        <begin position="1697"/>
        <end position="1727"/>
    </location>
</feature>
<dbReference type="Gene3D" id="2.60.40.150">
    <property type="entry name" value="C2 domain"/>
    <property type="match status" value="1"/>
</dbReference>
<feature type="domain" description="EF-hand" evidence="15">
    <location>
        <begin position="401"/>
        <end position="436"/>
    </location>
</feature>
<dbReference type="InterPro" id="IPR000008">
    <property type="entry name" value="C2_dom"/>
</dbReference>
<keyword evidence="8" id="KW-0106">Calcium</keyword>
<comment type="subcellular location">
    <subcellularLocation>
        <location evidence="1">Nucleus</location>
    </subcellularLocation>
    <subcellularLocation>
        <location evidence="2">Recycling endosome</location>
    </subcellularLocation>
</comment>
<reference evidence="17 18" key="1">
    <citation type="submission" date="2019-06" db="EMBL/GenBank/DDBJ databases">
        <title>Draft genomes of female and male turbot (Scophthalmus maximus).</title>
        <authorList>
            <person name="Xu H."/>
            <person name="Xu X.-W."/>
            <person name="Shao C."/>
            <person name="Chen S."/>
        </authorList>
    </citation>
    <scope>NUCLEOTIDE SEQUENCE [LARGE SCALE GENOMIC DNA]</scope>
    <source>
        <strain evidence="17">Ysfricsl-2016a</strain>
        <tissue evidence="17">Blood</tissue>
    </source>
</reference>
<feature type="compositionally biased region" description="Polar residues" evidence="13">
    <location>
        <begin position="2139"/>
        <end position="2149"/>
    </location>
</feature>
<evidence type="ECO:0000256" key="9">
    <source>
        <dbReference type="ARBA" id="ARBA00023015"/>
    </source>
</evidence>
<dbReference type="PROSITE" id="PS50004">
    <property type="entry name" value="C2"/>
    <property type="match status" value="1"/>
</dbReference>
<feature type="compositionally biased region" description="Polar residues" evidence="13">
    <location>
        <begin position="1391"/>
        <end position="1404"/>
    </location>
</feature>
<evidence type="ECO:0000256" key="13">
    <source>
        <dbReference type="SAM" id="MobiDB-lite"/>
    </source>
</evidence>
<evidence type="ECO:0000313" key="17">
    <source>
        <dbReference type="EMBL" id="KAF0031435.1"/>
    </source>
</evidence>
<dbReference type="SUPFAM" id="SSF49562">
    <property type="entry name" value="C2 domain (Calcium/lipid-binding domain, CaLB)"/>
    <property type="match status" value="1"/>
</dbReference>
<feature type="region of interest" description="Disordered" evidence="13">
    <location>
        <begin position="648"/>
        <end position="742"/>
    </location>
</feature>
<evidence type="ECO:0000256" key="7">
    <source>
        <dbReference type="ARBA" id="ARBA00022833"/>
    </source>
</evidence>
<dbReference type="FunFam" id="1.10.238.10:FF:000069">
    <property type="entry name" value="calcium-binding protein 1 isoform X1"/>
    <property type="match status" value="1"/>
</dbReference>
<feature type="compositionally biased region" description="Polar residues" evidence="13">
    <location>
        <begin position="791"/>
        <end position="807"/>
    </location>
</feature>
<feature type="compositionally biased region" description="Basic residues" evidence="13">
    <location>
        <begin position="33"/>
        <end position="42"/>
    </location>
</feature>
<evidence type="ECO:0000256" key="12">
    <source>
        <dbReference type="PROSITE-ProRule" id="PRU00469"/>
    </source>
</evidence>
<feature type="compositionally biased region" description="Acidic residues" evidence="13">
    <location>
        <begin position="1585"/>
        <end position="1594"/>
    </location>
</feature>
<feature type="compositionally biased region" description="Basic and acidic residues" evidence="13">
    <location>
        <begin position="2207"/>
        <end position="2216"/>
    </location>
</feature>
<feature type="domain" description="TFIIB-type" evidence="16">
    <location>
        <begin position="1803"/>
        <end position="1836"/>
    </location>
</feature>
<dbReference type="SMART" id="SM00239">
    <property type="entry name" value="C2"/>
    <property type="match status" value="1"/>
</dbReference>
<dbReference type="GO" id="GO:0045055">
    <property type="term" value="P:regulated exocytosis"/>
    <property type="evidence" value="ECO:0007669"/>
    <property type="project" value="TreeGrafter"/>
</dbReference>
<dbReference type="GO" id="GO:0031267">
    <property type="term" value="F:small GTPase binding"/>
    <property type="evidence" value="ECO:0007669"/>
    <property type="project" value="InterPro"/>
</dbReference>
<feature type="compositionally biased region" description="Basic and acidic residues" evidence="13">
    <location>
        <begin position="760"/>
        <end position="774"/>
    </location>
</feature>
<evidence type="ECO:0000256" key="8">
    <source>
        <dbReference type="ARBA" id="ARBA00022837"/>
    </source>
</evidence>
<dbReference type="GO" id="GO:0005634">
    <property type="term" value="C:nucleus"/>
    <property type="evidence" value="ECO:0007669"/>
    <property type="project" value="UniProtKB-SubCell"/>
</dbReference>
<organism evidence="17 18">
    <name type="scientific">Scophthalmus maximus</name>
    <name type="common">Turbot</name>
    <name type="synonym">Psetta maxima</name>
    <dbReference type="NCBI Taxonomy" id="52904"/>
    <lineage>
        <taxon>Eukaryota</taxon>
        <taxon>Metazoa</taxon>
        <taxon>Chordata</taxon>
        <taxon>Craniata</taxon>
        <taxon>Vertebrata</taxon>
        <taxon>Euteleostomi</taxon>
        <taxon>Actinopterygii</taxon>
        <taxon>Neopterygii</taxon>
        <taxon>Teleostei</taxon>
        <taxon>Neoteleostei</taxon>
        <taxon>Acanthomorphata</taxon>
        <taxon>Carangaria</taxon>
        <taxon>Pleuronectiformes</taxon>
        <taxon>Pleuronectoidei</taxon>
        <taxon>Scophthalmidae</taxon>
        <taxon>Scophthalmus</taxon>
    </lineage>
</organism>
<name>A0A6A4SFR9_SCOMX</name>
<evidence type="ECO:0000256" key="6">
    <source>
        <dbReference type="ARBA" id="ARBA00022771"/>
    </source>
</evidence>
<feature type="compositionally biased region" description="Polar residues" evidence="13">
    <location>
        <begin position="711"/>
        <end position="720"/>
    </location>
</feature>
<feature type="compositionally biased region" description="Acidic residues" evidence="13">
    <location>
        <begin position="834"/>
        <end position="850"/>
    </location>
</feature>
<dbReference type="InterPro" id="IPR036915">
    <property type="entry name" value="Cyclin-like_sf"/>
</dbReference>
<dbReference type="Pfam" id="PF00168">
    <property type="entry name" value="C2"/>
    <property type="match status" value="1"/>
</dbReference>
<dbReference type="SUPFAM" id="SSF47473">
    <property type="entry name" value="EF-hand"/>
    <property type="match status" value="1"/>
</dbReference>
<dbReference type="Pfam" id="PF21886">
    <property type="entry name" value="BRF2-like_C_cyclin_rpt"/>
    <property type="match status" value="1"/>
</dbReference>
<sequence length="2254" mass="255761">MSSSFPKSESTASLLRSSGLNHRRSAHSDHGARGHRSHRSHCHPAGAGGGDDADWAQDCEPSARRPLCQPRHDGGGDHHRVQKGHSHRKASLLDDGYPEGDARHSASRHQKERSKSSRSKPSHQPDSSRGELPPAAQQPGGSGQDRRTSPTPSYPKAPDDAAFFFEARERAVTGSSSSSLSSYTPACTRAPAPPASRRTAKRLSGTASEYDSSLHPIVKSVFGQDQKKNYKAVQSCEEGGSGGAYLEPLVALAQNGANMHNVLGPACIFLRKGFAENRQADRELRPEEMDELREAFKEFDKDKDGFIGCKDLGNCMRTMGYMPTEMELIELSQQINMNLGGHVDFEDFVELMGPKLLAETADMIGVKELRDAFKEFDTNGDGQISTAELREAMKKLLGQQVGHRDLEDILRDIDLNGDGHVDFEETSCSISCSTIIRENLINLSKRPDGFGLSKRHSASSWLSSSRGATLSTQAWLLNKQQVVVGMSLTDQQWCPTSAQVTVLQARGLRVKGKGGTNDAYALMQVGREKYQTSVVEKSVAPVWREEAAFDLPPLLQGAGGERGTLRVHVLHRALVGPDKLLGQAVINLQQLGEDRARNKSEWFKLLDKTGKPDKDRGEVLVEIHFMRNNMTASMFDLSAAGKSRSRLGKFKDKVRGKKKESDTASSVVPPFSQVLTDSEEEANGHGEVVAGKDEKKKKHKMKSLFSHKSNLQRNMSQSMSVLPAKSSSLGGSQSSGLNVDSSEGKKKFKFMIHKRSGSSDTKDSSAGHQKHVEQSKVCINGSHVYCEEPQVRTSRVGSNFSLASSGHGSMEDVPESSPPSVDSLRAVRQYSPWTEEEETAEVENITEDVDELRRGEEEMNRMEEERRRKEEERLRKQEEVLERMAAEKRRQEEEERQRIEAEEDKKVRKEEEERIWREEKRKRLEEEERVRMEEERRREAEQEEALERLAEEKRRQEEEEERVRREEERKRLEEDERVRREEQECKRLAEEKRLEEQETKRIEEEEQRQREEAERIEDEKAQEDRRRREEERKLAEENRRREEERRIEEEKVTKEEERAQKERRRKEEEELIKKQEQETNRRLEELERRQGEEEEGIRKEEKRTQEEDERARKEKEEYERLIEDRRKLEEKERERIETEEKIKKEEEERIRVEEERKRKEQGAERIGVEEEMKRKEPEAESIRVEEERKRKEQEAESIRVEEERKGKEQEAERVRRENEECEEKRRHEEQERRRIEEEEKRQREEDERIREEEEEEDRVRREKEEYERLVEEKRRLEEQERRQREEEEERREEEEKAKREKEEVARLAEEKMRREEQEKKRIEEEEKVRRLEEEEERMRRAEKKEEEGRKQEDDQLTDAEERKKRENEAKDGHKTARKKSRLAVESPAEVASTNPFDETFSNNPFEDIPDSGADGRTSKETNVQQRCQSAVSSAGSKTLYPDKRDLISPLREKRPAPQPPGSNTAESQREEDASKPRATQINEQSNDKDAKTASVLAQRSVQLIAPLSQSCTDAKNPQSSMQSGTIRGTASVAKHSKRPAPSRPCSLEEEPSAKPKGVPSSGANVSEGGCSETKQAPVVYSLNPFEDEEDELTTQDETTTPGNIGSMHWPPALSQTADEDAAAEAKLKSSKMSRAPPPPARTAATSSTLAQQNADGGHATDATGEAVPDKVANQACVPQSEVIISVPVKPVRAQSTAEAAGVRKEGPPPASRRLQPVKPLNPPEQQSVSIVQGGKYNKSTAILSEVQDKTKVNDSGLKGPYSQLTQQELISLVLKQENQLSAKDKKISELEHYIDDLIKMPRPALSCPGCGSSNIVDDALYAQAQLVCVDCGSVVSEGALVDDPVGGSAVSYSWSTAVDKKPCANLIKGLQRVKALCRSLRVHGEIENLSQTNYRQAYEHESFIKVSLQKKEVLAGCCVLVSCRLLNWPITMGTISCLLDADPMVVGAVYQEMVKILNITAPIVNVTDVMEAHSQEYKICSPQVPEEFAANSKDLTKRAVALVELAADSWIITGRRPVPIMMAAIYLAWQSLQPTKHRLKFSLDKFCQIAKVNKHKAALKRITEIKEVLCKLGREIPWVREAVTPDNVVRQVEDILQHRYALLRRALRTHEEALLEECQASCEDSPTDDTAPSEISEPVAQTKNSSSAEQCEPNAERAKRSGDGDADPCTALELHGDTQESQVPATNWGKRMLFAPPCVIHPKKRRMEQPELKDVTGDEEISDSEIDSYIRTPQEARDFALVQKMLSASESEKS</sequence>
<dbReference type="FunFam" id="1.10.238.10:FF:000037">
    <property type="entry name" value="calcium-binding protein 1 isoform X2"/>
    <property type="match status" value="1"/>
</dbReference>
<evidence type="ECO:0000256" key="5">
    <source>
        <dbReference type="ARBA" id="ARBA00022753"/>
    </source>
</evidence>
<dbReference type="InterPro" id="IPR002048">
    <property type="entry name" value="EF_hand_dom"/>
</dbReference>
<feature type="compositionally biased region" description="Basic and acidic residues" evidence="13">
    <location>
        <begin position="1440"/>
        <end position="1455"/>
    </location>
</feature>
<dbReference type="PANTHER" id="PTHR15746">
    <property type="entry name" value="RAB11-RELATED"/>
    <property type="match status" value="1"/>
</dbReference>
<feature type="compositionally biased region" description="Polar residues" evidence="13">
    <location>
        <begin position="1420"/>
        <end position="1436"/>
    </location>
</feature>
<evidence type="ECO:0000259" key="15">
    <source>
        <dbReference type="PROSITE" id="PS50222"/>
    </source>
</evidence>
<evidence type="ECO:0000256" key="3">
    <source>
        <dbReference type="ARBA" id="ARBA00022723"/>
    </source>
</evidence>
<gene>
    <name evidence="17" type="ORF">F2P81_015990</name>
</gene>
<keyword evidence="4" id="KW-0677">Repeat</keyword>
<dbReference type="FunFam" id="2.60.40.150:FF:000070">
    <property type="entry name" value="rab11 family-interacting protein 2 isoform X1"/>
    <property type="match status" value="1"/>
</dbReference>
<dbReference type="EMBL" id="VEVO01000014">
    <property type="protein sequence ID" value="KAF0031435.1"/>
    <property type="molecule type" value="Genomic_DNA"/>
</dbReference>
<feature type="compositionally biased region" description="Low complexity" evidence="13">
    <location>
        <begin position="175"/>
        <end position="190"/>
    </location>
</feature>
<dbReference type="SMART" id="SM00054">
    <property type="entry name" value="EFh"/>
    <property type="match status" value="3"/>
</dbReference>
<dbReference type="GO" id="GO:0008270">
    <property type="term" value="F:zinc ion binding"/>
    <property type="evidence" value="ECO:0007669"/>
    <property type="project" value="UniProtKB-KW"/>
</dbReference>
<evidence type="ECO:0000256" key="10">
    <source>
        <dbReference type="ARBA" id="ARBA00023163"/>
    </source>
</evidence>
<feature type="domain" description="EF-hand" evidence="15">
    <location>
        <begin position="364"/>
        <end position="399"/>
    </location>
</feature>
<feature type="compositionally biased region" description="Basic residues" evidence="13">
    <location>
        <begin position="648"/>
        <end position="658"/>
    </location>
</feature>
<dbReference type="SUPFAM" id="SSF57783">
    <property type="entry name" value="Zinc beta-ribbon"/>
    <property type="match status" value="1"/>
</dbReference>
<keyword evidence="10" id="KW-0804">Transcription</keyword>
<dbReference type="PANTHER" id="PTHR15746:SF25">
    <property type="entry name" value="CALPONIN HOMOLOGY DOMAIN-CONTAINING PROTEIN DDB_G0272472 ISOFORM X1"/>
    <property type="match status" value="1"/>
</dbReference>
<proteinExistence type="predicted"/>
<keyword evidence="9" id="KW-0805">Transcription regulation</keyword>
<evidence type="ECO:0000259" key="14">
    <source>
        <dbReference type="PROSITE" id="PS50004"/>
    </source>
</evidence>
<feature type="compositionally biased region" description="Basic residues" evidence="13">
    <location>
        <begin position="105"/>
        <end position="121"/>
    </location>
</feature>
<protein>
    <submittedName>
        <fullName evidence="17">Uncharacterized protein</fullName>
    </submittedName>
</protein>
<dbReference type="Gene3D" id="1.20.5.2440">
    <property type="match status" value="1"/>
</dbReference>
<feature type="compositionally biased region" description="Basic residues" evidence="13">
    <location>
        <begin position="80"/>
        <end position="90"/>
    </location>
</feature>
<dbReference type="Proteomes" id="UP000438429">
    <property type="component" value="Unassembled WGS sequence"/>
</dbReference>
<feature type="compositionally biased region" description="Basic and acidic residues" evidence="13">
    <location>
        <begin position="2154"/>
        <end position="2163"/>
    </location>
</feature>
<feature type="compositionally biased region" description="Basic and acidic residues" evidence="13">
    <location>
        <begin position="1293"/>
        <end position="1374"/>
    </location>
</feature>
<evidence type="ECO:0000256" key="11">
    <source>
        <dbReference type="ARBA" id="ARBA00023242"/>
    </source>
</evidence>
<feature type="region of interest" description="Disordered" evidence="13">
    <location>
        <begin position="174"/>
        <end position="210"/>
    </location>
</feature>
<dbReference type="Gene3D" id="1.10.472.10">
    <property type="entry name" value="Cyclin-like"/>
    <property type="match status" value="2"/>
</dbReference>
<dbReference type="PROSITE" id="PS51134">
    <property type="entry name" value="ZF_TFIIB"/>
    <property type="match status" value="1"/>
</dbReference>
<dbReference type="SUPFAM" id="SSF47954">
    <property type="entry name" value="Cyclin-like"/>
    <property type="match status" value="2"/>
</dbReference>
<dbReference type="InterPro" id="IPR035892">
    <property type="entry name" value="C2_domain_sf"/>
</dbReference>
<feature type="compositionally biased region" description="Low complexity" evidence="13">
    <location>
        <begin position="726"/>
        <end position="737"/>
    </location>
</feature>
<feature type="domain" description="EF-hand" evidence="15">
    <location>
        <begin position="287"/>
        <end position="322"/>
    </location>
</feature>
<dbReference type="PROSITE" id="PS50222">
    <property type="entry name" value="EF_HAND_2"/>
    <property type="match status" value="3"/>
</dbReference>
<keyword evidence="5" id="KW-0967">Endosome</keyword>
<feature type="domain" description="C2" evidence="14">
    <location>
        <begin position="478"/>
        <end position="603"/>
    </location>
</feature>
<dbReference type="Pfam" id="PF13499">
    <property type="entry name" value="EF-hand_7"/>
    <property type="match status" value="2"/>
</dbReference>
<feature type="region of interest" description="Disordered" evidence="13">
    <location>
        <begin position="754"/>
        <end position="774"/>
    </location>
</feature>
<dbReference type="InterPro" id="IPR013137">
    <property type="entry name" value="Znf_TFIIB"/>
</dbReference>
<dbReference type="InterPro" id="IPR037789">
    <property type="entry name" value="FIP_classI"/>
</dbReference>
<feature type="region of interest" description="Disordered" evidence="13">
    <location>
        <begin position="1"/>
        <end position="159"/>
    </location>
</feature>
<feature type="region of interest" description="Disordered" evidence="13">
    <location>
        <begin position="1507"/>
        <end position="1667"/>
    </location>
</feature>
<dbReference type="CDD" id="cd00051">
    <property type="entry name" value="EFh"/>
    <property type="match status" value="2"/>
</dbReference>
<feature type="compositionally biased region" description="Basic and acidic residues" evidence="13">
    <location>
        <begin position="70"/>
        <end position="79"/>
    </location>
</feature>
<feature type="region of interest" description="Disordered" evidence="13">
    <location>
        <begin position="791"/>
        <end position="1118"/>
    </location>
</feature>
<evidence type="ECO:0000313" key="18">
    <source>
        <dbReference type="Proteomes" id="UP000438429"/>
    </source>
</evidence>
<accession>A0A6A4SFR9</accession>
<dbReference type="Gene3D" id="2.20.25.10">
    <property type="match status" value="1"/>
</dbReference>
<keyword evidence="11" id="KW-0539">Nucleus</keyword>
<dbReference type="InterPro" id="IPR054078">
    <property type="entry name" value="BRF2-like_C"/>
</dbReference>
<keyword evidence="7" id="KW-0862">Zinc</keyword>
<feature type="region of interest" description="Disordered" evidence="13">
    <location>
        <begin position="2204"/>
        <end position="2225"/>
    </location>
</feature>
<feature type="compositionally biased region" description="Polar residues" evidence="13">
    <location>
        <begin position="1507"/>
        <end position="1528"/>
    </location>
</feature>
<keyword evidence="6 12" id="KW-0863">Zinc-finger</keyword>
<dbReference type="Gene3D" id="1.10.238.10">
    <property type="entry name" value="EF-hand"/>
    <property type="match status" value="2"/>
</dbReference>
<dbReference type="GO" id="GO:0005509">
    <property type="term" value="F:calcium ion binding"/>
    <property type="evidence" value="ECO:0007669"/>
    <property type="project" value="InterPro"/>
</dbReference>
<feature type="region of interest" description="Disordered" evidence="13">
    <location>
        <begin position="2119"/>
        <end position="2171"/>
    </location>
</feature>